<gene>
    <name evidence="1" type="ORF">F8M49_15620</name>
</gene>
<organism evidence="1 2">
    <name type="scientific">Rhodococcus zopfii</name>
    <dbReference type="NCBI Taxonomy" id="43772"/>
    <lineage>
        <taxon>Bacteria</taxon>
        <taxon>Bacillati</taxon>
        <taxon>Actinomycetota</taxon>
        <taxon>Actinomycetes</taxon>
        <taxon>Mycobacteriales</taxon>
        <taxon>Nocardiaceae</taxon>
        <taxon>Rhodococcus</taxon>
    </lineage>
</organism>
<accession>A0ABU3WQX5</accession>
<name>A0ABU3WQX5_9NOCA</name>
<comment type="caution">
    <text evidence="1">The sequence shown here is derived from an EMBL/GenBank/DDBJ whole genome shotgun (WGS) entry which is preliminary data.</text>
</comment>
<dbReference type="Proteomes" id="UP001275440">
    <property type="component" value="Unassembled WGS sequence"/>
</dbReference>
<protein>
    <submittedName>
        <fullName evidence="1">Uncharacterized protein</fullName>
    </submittedName>
</protein>
<sequence>MTIEWPDYYPPQCPPADAQPAIGHYFRLVDAAPPSGEDVMTHVELQSIGARYKGKDFGDKQCMASGFSVFDELAAAERTRKSVGPLRKKKIAKIDVSGPGVIQQTGKDPSHHTWWRPVSDSDWTTCTVVA</sequence>
<dbReference type="EMBL" id="WBMO01000001">
    <property type="protein sequence ID" value="MDV2476396.1"/>
    <property type="molecule type" value="Genomic_DNA"/>
</dbReference>
<evidence type="ECO:0000313" key="2">
    <source>
        <dbReference type="Proteomes" id="UP001275440"/>
    </source>
</evidence>
<proteinExistence type="predicted"/>
<keyword evidence="2" id="KW-1185">Reference proteome</keyword>
<reference evidence="1 2" key="1">
    <citation type="submission" date="2019-10" db="EMBL/GenBank/DDBJ databases">
        <title>Draft Genome Assembly of Rhodococcus zopfii DSM44189.</title>
        <authorList>
            <person name="Sutton J.M."/>
            <person name="Akob D.M."/>
            <person name="Bushman T.J."/>
        </authorList>
    </citation>
    <scope>NUCLEOTIDE SEQUENCE [LARGE SCALE GENOMIC DNA]</scope>
    <source>
        <strain evidence="1 2">DSM 44189</strain>
    </source>
</reference>
<evidence type="ECO:0000313" key="1">
    <source>
        <dbReference type="EMBL" id="MDV2476396.1"/>
    </source>
</evidence>